<dbReference type="InterPro" id="IPR047664">
    <property type="entry name" value="SWEET"/>
</dbReference>
<evidence type="ECO:0000313" key="11">
    <source>
        <dbReference type="EMBL" id="RZC21707.1"/>
    </source>
</evidence>
<dbReference type="AlphaFoldDB" id="A0A445LEV6"/>
<dbReference type="Gramene" id="XM_028368030.1">
    <property type="protein sequence ID" value="XP_028223831.1"/>
    <property type="gene ID" value="LOC114405557"/>
</dbReference>
<gene>
    <name evidence="11" type="ORF">D0Y65_007783</name>
</gene>
<evidence type="ECO:0000256" key="5">
    <source>
        <dbReference type="ARBA" id="ARBA00022692"/>
    </source>
</evidence>
<dbReference type="GO" id="GO:0016020">
    <property type="term" value="C:membrane"/>
    <property type="evidence" value="ECO:0007669"/>
    <property type="project" value="InterPro"/>
</dbReference>
<dbReference type="GO" id="GO:0051119">
    <property type="term" value="F:sugar transmembrane transporter activity"/>
    <property type="evidence" value="ECO:0007669"/>
    <property type="project" value="InterPro"/>
</dbReference>
<feature type="transmembrane region" description="Helical" evidence="10">
    <location>
        <begin position="202"/>
        <end position="224"/>
    </location>
</feature>
<feature type="compositionally biased region" description="Basic and acidic residues" evidence="9">
    <location>
        <begin position="294"/>
        <end position="306"/>
    </location>
</feature>
<dbReference type="EMBL" id="QZWG01000003">
    <property type="protein sequence ID" value="RZC21707.1"/>
    <property type="molecule type" value="Genomic_DNA"/>
</dbReference>
<sequence length="354" mass="40145">MSYIDTTDSIAKNSQLTQISSEIYLLLSLSQLILHQEVMETHHDVFVLVFGVLGNIVNSLIYLAPMVTIYDTFQEQTKQHYNAIPYSLSLFTASLMLYYAHLKGNEEALLLITINSIGCTMEVAYLIICYIYANFRAKTVIVRWVFLFNGATYLVILFLTSLVSPLSNRLKVVGWICATFSVGVYVTSLINPMMRTVVRTKCISMPLLISLTLSSIVWFFYGFFSHDYFIVMPNVLHFWLGVAQMILCFIYRNGGADERERVQSETGEINNENDEILETIEMQIAEAKNTNVDHQTDNDDIKKKENGSSSRVELEPCEIVHLQNNIVVVTRNGTRIVCNEIQSVAEPESVEIPG</sequence>
<evidence type="ECO:0000256" key="4">
    <source>
        <dbReference type="ARBA" id="ARBA00022597"/>
    </source>
</evidence>
<keyword evidence="6" id="KW-0677">Repeat</keyword>
<name>A0A445LEV6_GLYSO</name>
<comment type="caution">
    <text evidence="11">The sequence shown here is derived from an EMBL/GenBank/DDBJ whole genome shotgun (WGS) entry which is preliminary data.</text>
</comment>
<dbReference type="PANTHER" id="PTHR10791">
    <property type="entry name" value="RAG1-ACTIVATING PROTEIN 1"/>
    <property type="match status" value="1"/>
</dbReference>
<feature type="transmembrane region" description="Helical" evidence="10">
    <location>
        <begin position="230"/>
        <end position="251"/>
    </location>
</feature>
<evidence type="ECO:0000256" key="3">
    <source>
        <dbReference type="ARBA" id="ARBA00022448"/>
    </source>
</evidence>
<keyword evidence="5 10" id="KW-0812">Transmembrane</keyword>
<organism evidence="11 12">
    <name type="scientific">Glycine soja</name>
    <name type="common">Wild soybean</name>
    <dbReference type="NCBI Taxonomy" id="3848"/>
    <lineage>
        <taxon>Eukaryota</taxon>
        <taxon>Viridiplantae</taxon>
        <taxon>Streptophyta</taxon>
        <taxon>Embryophyta</taxon>
        <taxon>Tracheophyta</taxon>
        <taxon>Spermatophyta</taxon>
        <taxon>Magnoliopsida</taxon>
        <taxon>eudicotyledons</taxon>
        <taxon>Gunneridae</taxon>
        <taxon>Pentapetalae</taxon>
        <taxon>rosids</taxon>
        <taxon>fabids</taxon>
        <taxon>Fabales</taxon>
        <taxon>Fabaceae</taxon>
        <taxon>Papilionoideae</taxon>
        <taxon>50 kb inversion clade</taxon>
        <taxon>NPAAA clade</taxon>
        <taxon>indigoferoid/millettioid clade</taxon>
        <taxon>Phaseoleae</taxon>
        <taxon>Glycine</taxon>
        <taxon>Glycine subgen. Soja</taxon>
    </lineage>
</organism>
<feature type="transmembrane region" description="Helical" evidence="10">
    <location>
        <begin position="45"/>
        <end position="63"/>
    </location>
</feature>
<keyword evidence="4 11" id="KW-0762">Sugar transport</keyword>
<dbReference type="InterPro" id="IPR004316">
    <property type="entry name" value="SWEET_rpt"/>
</dbReference>
<keyword evidence="12" id="KW-1185">Reference proteome</keyword>
<dbReference type="PANTHER" id="PTHR10791:SF134">
    <property type="entry name" value="BIDIRECTIONAL SUGAR TRANSPORTER SWEET9"/>
    <property type="match status" value="1"/>
</dbReference>
<keyword evidence="7 10" id="KW-1133">Transmembrane helix</keyword>
<dbReference type="Pfam" id="PF03083">
    <property type="entry name" value="MtN3_slv"/>
    <property type="match status" value="2"/>
</dbReference>
<comment type="subcellular location">
    <subcellularLocation>
        <location evidence="1">Endomembrane system</location>
        <topology evidence="1">Multi-pass membrane protein</topology>
    </subcellularLocation>
</comment>
<evidence type="ECO:0000256" key="7">
    <source>
        <dbReference type="ARBA" id="ARBA00022989"/>
    </source>
</evidence>
<evidence type="ECO:0000256" key="6">
    <source>
        <dbReference type="ARBA" id="ARBA00022737"/>
    </source>
</evidence>
<accession>A0A445LEV6</accession>
<protein>
    <submittedName>
        <fullName evidence="11">Bidirectional sugar transporter NEC1</fullName>
    </submittedName>
</protein>
<feature type="transmembrane region" description="Helical" evidence="10">
    <location>
        <begin position="83"/>
        <end position="102"/>
    </location>
</feature>
<evidence type="ECO:0000256" key="8">
    <source>
        <dbReference type="ARBA" id="ARBA00023136"/>
    </source>
</evidence>
<evidence type="ECO:0000256" key="9">
    <source>
        <dbReference type="SAM" id="MobiDB-lite"/>
    </source>
</evidence>
<evidence type="ECO:0000256" key="2">
    <source>
        <dbReference type="ARBA" id="ARBA00007809"/>
    </source>
</evidence>
<feature type="transmembrane region" description="Helical" evidence="10">
    <location>
        <begin position="144"/>
        <end position="166"/>
    </location>
</feature>
<evidence type="ECO:0000313" key="12">
    <source>
        <dbReference type="Proteomes" id="UP000289340"/>
    </source>
</evidence>
<dbReference type="Proteomes" id="UP000289340">
    <property type="component" value="Chromosome 3"/>
</dbReference>
<evidence type="ECO:0000256" key="1">
    <source>
        <dbReference type="ARBA" id="ARBA00004127"/>
    </source>
</evidence>
<evidence type="ECO:0000256" key="10">
    <source>
        <dbReference type="SAM" id="Phobius"/>
    </source>
</evidence>
<dbReference type="Gene3D" id="1.20.1280.290">
    <property type="match status" value="2"/>
</dbReference>
<proteinExistence type="inferred from homology"/>
<feature type="region of interest" description="Disordered" evidence="9">
    <location>
        <begin position="289"/>
        <end position="309"/>
    </location>
</feature>
<dbReference type="GO" id="GO:0012505">
    <property type="term" value="C:endomembrane system"/>
    <property type="evidence" value="ECO:0007669"/>
    <property type="project" value="UniProtKB-SubCell"/>
</dbReference>
<keyword evidence="8 10" id="KW-0472">Membrane</keyword>
<feature type="transmembrane region" description="Helical" evidence="10">
    <location>
        <begin position="108"/>
        <end position="132"/>
    </location>
</feature>
<comment type="similarity">
    <text evidence="2">Belongs to the SWEET sugar transporter family.</text>
</comment>
<feature type="transmembrane region" description="Helical" evidence="10">
    <location>
        <begin position="172"/>
        <end position="190"/>
    </location>
</feature>
<reference evidence="11 12" key="1">
    <citation type="submission" date="2018-09" db="EMBL/GenBank/DDBJ databases">
        <title>A high-quality reference genome of wild soybean provides a powerful tool to mine soybean genomes.</title>
        <authorList>
            <person name="Xie M."/>
            <person name="Chung C.Y.L."/>
            <person name="Li M.-W."/>
            <person name="Wong F.-L."/>
            <person name="Chan T.-F."/>
            <person name="Lam H.-M."/>
        </authorList>
    </citation>
    <scope>NUCLEOTIDE SEQUENCE [LARGE SCALE GENOMIC DNA]</scope>
    <source>
        <strain evidence="12">cv. W05</strain>
        <tissue evidence="11">Hypocotyl of etiolated seedlings</tissue>
    </source>
</reference>
<keyword evidence="3" id="KW-0813">Transport</keyword>